<keyword evidence="2" id="KW-1185">Reference proteome</keyword>
<sequence length="315" mass="33483">MFLGTLSQPAGNDWGVPSFATWYAAETAHPRAVDGYLNTILHHFAQGGYSESTTFSFNLHNADTMPHPSTCTAHPTLTLRIAAFESEPSDFSSSDTIPFVLVAAHAQPGPGPTGTQEERLQSASPALSLSALLTPVIPDDAAVVTSAFPVHAAWTGHNRTAVLRQLYLVSERPRRHYLLADALPLDQLTADGNVGLLDLRPGRVEREVRKLFAAFSGAASVAKREGYGECVVEAGAWGCGAFGGNVLVKGVCMAVAAGLAGVEVVLTLLEGREEVSALQMVLGRGLRVAELWSSLRQWEANPEFGLLHGRGLSSD</sequence>
<name>A0ACC2Z7T0_9PEZI</name>
<comment type="caution">
    <text evidence="1">The sequence shown here is derived from an EMBL/GenBank/DDBJ whole genome shotgun (WGS) entry which is preliminary data.</text>
</comment>
<evidence type="ECO:0000313" key="1">
    <source>
        <dbReference type="EMBL" id="KAJ9643623.1"/>
    </source>
</evidence>
<evidence type="ECO:0000313" key="2">
    <source>
        <dbReference type="Proteomes" id="UP001172680"/>
    </source>
</evidence>
<reference evidence="1" key="1">
    <citation type="submission" date="2022-10" db="EMBL/GenBank/DDBJ databases">
        <title>Culturing micro-colonial fungi from biological soil crusts in the Mojave desert and describing Neophaeococcomyces mojavensis, and introducing the new genera and species Taxawa tesnikishii.</title>
        <authorList>
            <person name="Kurbessoian T."/>
            <person name="Stajich J.E."/>
        </authorList>
    </citation>
    <scope>NUCLEOTIDE SEQUENCE</scope>
    <source>
        <strain evidence="1">JES_115</strain>
    </source>
</reference>
<accession>A0ACC2Z7T0</accession>
<dbReference type="EMBL" id="JAPDRP010000011">
    <property type="protein sequence ID" value="KAJ9643623.1"/>
    <property type="molecule type" value="Genomic_DNA"/>
</dbReference>
<dbReference type="Proteomes" id="UP001172680">
    <property type="component" value="Unassembled WGS sequence"/>
</dbReference>
<gene>
    <name evidence="1" type="ORF">H2199_004302</name>
</gene>
<organism evidence="1 2">
    <name type="scientific">Coniosporium tulheliwenetii</name>
    <dbReference type="NCBI Taxonomy" id="3383036"/>
    <lineage>
        <taxon>Eukaryota</taxon>
        <taxon>Fungi</taxon>
        <taxon>Dikarya</taxon>
        <taxon>Ascomycota</taxon>
        <taxon>Pezizomycotina</taxon>
        <taxon>Dothideomycetes</taxon>
        <taxon>Dothideomycetes incertae sedis</taxon>
        <taxon>Coniosporium</taxon>
    </lineage>
</organism>
<proteinExistence type="predicted"/>
<protein>
    <submittedName>
        <fullName evidence="1">Uncharacterized protein</fullName>
    </submittedName>
</protein>